<dbReference type="Pfam" id="PF03807">
    <property type="entry name" value="F420_oxidored"/>
    <property type="match status" value="1"/>
</dbReference>
<evidence type="ECO:0000259" key="14">
    <source>
        <dbReference type="Pfam" id="PF03807"/>
    </source>
</evidence>
<dbReference type="GO" id="GO:0055129">
    <property type="term" value="P:L-proline biosynthetic process"/>
    <property type="evidence" value="ECO:0007669"/>
    <property type="project" value="UniProtKB-UniPathway"/>
</dbReference>
<dbReference type="PANTHER" id="PTHR11645">
    <property type="entry name" value="PYRROLINE-5-CARBOXYLATE REDUCTASE"/>
    <property type="match status" value="1"/>
</dbReference>
<evidence type="ECO:0000256" key="4">
    <source>
        <dbReference type="ARBA" id="ARBA00012855"/>
    </source>
</evidence>
<dbReference type="UniPathway" id="UPA00098">
    <property type="reaction ID" value="UER00361"/>
</dbReference>
<evidence type="ECO:0000256" key="2">
    <source>
        <dbReference type="ARBA" id="ARBA00005205"/>
    </source>
</evidence>
<keyword evidence="10" id="KW-0560">Oxidoreductase</keyword>
<evidence type="ECO:0000256" key="8">
    <source>
        <dbReference type="ARBA" id="ARBA00022650"/>
    </source>
</evidence>
<dbReference type="NCBIfam" id="TIGR00112">
    <property type="entry name" value="proC"/>
    <property type="match status" value="1"/>
</dbReference>
<evidence type="ECO:0000256" key="5">
    <source>
        <dbReference type="ARBA" id="ARBA00021413"/>
    </source>
</evidence>
<dbReference type="SUPFAM" id="SSF51735">
    <property type="entry name" value="NAD(P)-binding Rossmann-fold domains"/>
    <property type="match status" value="1"/>
</dbReference>
<evidence type="ECO:0000313" key="17">
    <source>
        <dbReference type="RefSeq" id="XP_015522641.1"/>
    </source>
</evidence>
<evidence type="ECO:0000259" key="15">
    <source>
        <dbReference type="Pfam" id="PF14748"/>
    </source>
</evidence>
<dbReference type="GO" id="GO:0005737">
    <property type="term" value="C:cytoplasm"/>
    <property type="evidence" value="ECO:0007669"/>
    <property type="project" value="UniProtKB-SubCell"/>
</dbReference>
<dbReference type="Gene3D" id="3.40.50.720">
    <property type="entry name" value="NAD(P)-binding Rossmann-like Domain"/>
    <property type="match status" value="1"/>
</dbReference>
<evidence type="ECO:0000256" key="1">
    <source>
        <dbReference type="ARBA" id="ARBA00004496"/>
    </source>
</evidence>
<dbReference type="SUPFAM" id="SSF48179">
    <property type="entry name" value="6-phosphogluconate dehydrogenase C-terminal domain-like"/>
    <property type="match status" value="1"/>
</dbReference>
<keyword evidence="16" id="KW-1185">Reference proteome</keyword>
<feature type="binding site" evidence="13">
    <location>
        <position position="67"/>
    </location>
    <ligand>
        <name>NADPH</name>
        <dbReference type="ChEBI" id="CHEBI:57783"/>
    </ligand>
</feature>
<evidence type="ECO:0000256" key="7">
    <source>
        <dbReference type="ARBA" id="ARBA00022605"/>
    </source>
</evidence>
<dbReference type="GO" id="GO:0004735">
    <property type="term" value="F:pyrroline-5-carboxylate reductase activity"/>
    <property type="evidence" value="ECO:0007669"/>
    <property type="project" value="UniProtKB-EC"/>
</dbReference>
<dbReference type="Proteomes" id="UP000829291">
    <property type="component" value="Chromosome 1"/>
</dbReference>
<reference evidence="17" key="1">
    <citation type="submission" date="2025-08" db="UniProtKB">
        <authorList>
            <consortium name="RefSeq"/>
        </authorList>
    </citation>
    <scope>IDENTIFICATION</scope>
    <source>
        <tissue evidence="17">Thorax and Abdomen</tissue>
    </source>
</reference>
<dbReference type="PIRSF" id="PIRSF000193">
    <property type="entry name" value="Pyrrol-5-carb_rd"/>
    <property type="match status" value="1"/>
</dbReference>
<accession>A0A6J0C5N9</accession>
<dbReference type="PANTHER" id="PTHR11645:SF69">
    <property type="entry name" value="PYRROLINE-5-CARBOXYLATE REDUCTASE"/>
    <property type="match status" value="1"/>
</dbReference>
<comment type="catalytic activity">
    <reaction evidence="12">
        <text>L-proline + NADP(+) = (S)-1-pyrroline-5-carboxylate + NADPH + 2 H(+)</text>
        <dbReference type="Rhea" id="RHEA:14109"/>
        <dbReference type="ChEBI" id="CHEBI:15378"/>
        <dbReference type="ChEBI" id="CHEBI:17388"/>
        <dbReference type="ChEBI" id="CHEBI:57783"/>
        <dbReference type="ChEBI" id="CHEBI:58349"/>
        <dbReference type="ChEBI" id="CHEBI:60039"/>
        <dbReference type="EC" id="1.5.1.2"/>
    </reaction>
</comment>
<dbReference type="FunFam" id="1.10.3730.10:FF:000001">
    <property type="entry name" value="Pyrroline-5-carboxylate reductase"/>
    <property type="match status" value="1"/>
</dbReference>
<dbReference type="InterPro" id="IPR036291">
    <property type="entry name" value="NAD(P)-bd_dom_sf"/>
</dbReference>
<evidence type="ECO:0000256" key="6">
    <source>
        <dbReference type="ARBA" id="ARBA00022490"/>
    </source>
</evidence>
<evidence type="ECO:0000256" key="10">
    <source>
        <dbReference type="ARBA" id="ARBA00023002"/>
    </source>
</evidence>
<dbReference type="InterPro" id="IPR028939">
    <property type="entry name" value="P5C_Rdtase_cat_N"/>
</dbReference>
<evidence type="ECO:0000313" key="16">
    <source>
        <dbReference type="Proteomes" id="UP000829291"/>
    </source>
</evidence>
<feature type="domain" description="Pyrroline-5-carboxylate reductase catalytic N-terminal" evidence="14">
    <location>
        <begin position="16"/>
        <end position="113"/>
    </location>
</feature>
<dbReference type="InParanoid" id="A0A6J0C5N9"/>
<dbReference type="GeneID" id="107226362"/>
<dbReference type="CTD" id="42284"/>
<name>A0A6J0C5N9_NEOLC</name>
<keyword evidence="7" id="KW-0028">Amino-acid biosynthesis</keyword>
<dbReference type="InterPro" id="IPR029036">
    <property type="entry name" value="P5CR_dimer"/>
</dbReference>
<dbReference type="InterPro" id="IPR008927">
    <property type="entry name" value="6-PGluconate_DH-like_C_sf"/>
</dbReference>
<dbReference type="OrthoDB" id="10263291at2759"/>
<dbReference type="EC" id="1.5.1.2" evidence="4"/>
<keyword evidence="9 13" id="KW-0521">NADP</keyword>
<dbReference type="FunCoup" id="A0A6J0C5N9">
    <property type="interactions" value="102"/>
</dbReference>
<comment type="subcellular location">
    <subcellularLocation>
        <location evidence="1">Cytoplasm</location>
    </subcellularLocation>
</comment>
<protein>
    <recommendedName>
        <fullName evidence="5">Pyrroline-5-carboxylate reductase</fullName>
        <ecNumber evidence="4">1.5.1.2</ecNumber>
    </recommendedName>
</protein>
<keyword evidence="8" id="KW-0641">Proline biosynthesis</keyword>
<dbReference type="AlphaFoldDB" id="A0A6J0C5N9"/>
<dbReference type="Gene3D" id="1.10.3730.10">
    <property type="entry name" value="ProC C-terminal domain-like"/>
    <property type="match status" value="1"/>
</dbReference>
<evidence type="ECO:0000256" key="9">
    <source>
        <dbReference type="ARBA" id="ARBA00022857"/>
    </source>
</evidence>
<evidence type="ECO:0000256" key="13">
    <source>
        <dbReference type="PIRSR" id="PIRSR000193-1"/>
    </source>
</evidence>
<comment type="similarity">
    <text evidence="3">Belongs to the pyrroline-5-carboxylate reductase family.</text>
</comment>
<dbReference type="KEGG" id="nlo:107226362"/>
<dbReference type="FunFam" id="3.40.50.720:FF:000190">
    <property type="entry name" value="Pyrroline-5-carboxylate reductase"/>
    <property type="match status" value="1"/>
</dbReference>
<organism evidence="17">
    <name type="scientific">Neodiprion lecontei</name>
    <name type="common">Redheaded pine sawfly</name>
    <dbReference type="NCBI Taxonomy" id="441921"/>
    <lineage>
        <taxon>Eukaryota</taxon>
        <taxon>Metazoa</taxon>
        <taxon>Ecdysozoa</taxon>
        <taxon>Arthropoda</taxon>
        <taxon>Hexapoda</taxon>
        <taxon>Insecta</taxon>
        <taxon>Pterygota</taxon>
        <taxon>Neoptera</taxon>
        <taxon>Endopterygota</taxon>
        <taxon>Hymenoptera</taxon>
        <taxon>Tenthredinoidea</taxon>
        <taxon>Diprionidae</taxon>
        <taxon>Diprioninae</taxon>
        <taxon>Neodiprion</taxon>
    </lineage>
</organism>
<keyword evidence="6" id="KW-0963">Cytoplasm</keyword>
<dbReference type="Pfam" id="PF14748">
    <property type="entry name" value="P5CR_dimer"/>
    <property type="match status" value="1"/>
</dbReference>
<sequence>MESTVECISATLKKDIGFIGGGNIARAIGHGIINNGLVEASKLHVSEPVKLLQENWREMGVNISANNAEVVQKTDTIFLLVKPGSLKEAMESLKQNLGSLNIGEKLFVSVLAGVSLAKLEEIILPIIPKAKIIRTMPNMALMVGAGATVFACGHGATKQDADLVTTIMSSIGICEQVPEDLINPITGLSGAGPAYVYVMIEALADGAVRMGVPRDLAIKFAGQSFYGASKMLLQTKKHPGQLKDEVCSPGGITICGVHAIENGGVRAALMNAVVAAVQRSSELDKK</sequence>
<comment type="pathway">
    <text evidence="2">Amino-acid biosynthesis; L-proline biosynthesis; L-proline from L-glutamate 5-semialdehyde: step 1/1.</text>
</comment>
<dbReference type="InterPro" id="IPR000304">
    <property type="entry name" value="Pyrroline-COOH_reductase"/>
</dbReference>
<proteinExistence type="inferred from homology"/>
<gene>
    <name evidence="17" type="primary">LOC107226362</name>
</gene>
<comment type="catalytic activity">
    <reaction evidence="11">
        <text>L-proline + NAD(+) = (S)-1-pyrroline-5-carboxylate + NADH + 2 H(+)</text>
        <dbReference type="Rhea" id="RHEA:14105"/>
        <dbReference type="ChEBI" id="CHEBI:15378"/>
        <dbReference type="ChEBI" id="CHEBI:17388"/>
        <dbReference type="ChEBI" id="CHEBI:57540"/>
        <dbReference type="ChEBI" id="CHEBI:57945"/>
        <dbReference type="ChEBI" id="CHEBI:60039"/>
        <dbReference type="EC" id="1.5.1.2"/>
    </reaction>
</comment>
<evidence type="ECO:0000256" key="11">
    <source>
        <dbReference type="ARBA" id="ARBA00050547"/>
    </source>
</evidence>
<evidence type="ECO:0000256" key="3">
    <source>
        <dbReference type="ARBA" id="ARBA00005525"/>
    </source>
</evidence>
<dbReference type="HAMAP" id="MF_01925">
    <property type="entry name" value="P5C_reductase"/>
    <property type="match status" value="1"/>
</dbReference>
<feature type="domain" description="Pyrroline-5-carboxylate reductase dimerisation" evidence="15">
    <location>
        <begin position="179"/>
        <end position="283"/>
    </location>
</feature>
<dbReference type="RefSeq" id="XP_015522641.1">
    <property type="nucleotide sequence ID" value="XM_015667155.2"/>
</dbReference>
<evidence type="ECO:0000256" key="12">
    <source>
        <dbReference type="ARBA" id="ARBA00052690"/>
    </source>
</evidence>